<dbReference type="PANTHER" id="PTHR45586">
    <property type="entry name" value="TPR REPEAT-CONTAINING PROTEIN PA4667"/>
    <property type="match status" value="1"/>
</dbReference>
<name>A0A4R1R4R6_9FIRM</name>
<protein>
    <submittedName>
        <fullName evidence="6">TolA-binding protein</fullName>
    </submittedName>
</protein>
<keyword evidence="4" id="KW-0175">Coiled coil</keyword>
<dbReference type="Pfam" id="PF13181">
    <property type="entry name" value="TPR_8"/>
    <property type="match status" value="1"/>
</dbReference>
<sequence length="470" mass="52234">MICYNCGCRLSEHDFCTGCGADVSIYKKIMYISNRFYNDGLEKAGVRDLTGALTSLRQSLKFNKNNIEARNLLGLVYFEMGEVVAALSEWVISKNLRPKKNIADDYIDMIQSNQARLDSINQTIKKYNQALLYCNQGSSDLAVIQLKKVLSLNPKLIRAHQLLALLYINGEEWEKARKELNKCIQIDTNNTTTMRYLKEVENMLIPEEGVKAASKKKSQSKDAVTYQSGNETIIQPLNMKESKGVSTFVNMGIGIVIGIAIACFLILPARIQAAKSTINDELRVVSEQLDAKTATIDEMEQQVNNLTEETAKLQEDLDGYVGTDGALQATDKLLLASGAYLKNAADIVTVSEYLDQIDLESLGTSASESFTALYDTLTGLIGPELAKTYFDEGYNDYRQEKYASAIPKLAKAYQYDQTNGDALYYLANCYRRNGNVDKAKEAYAKVIELFPGTKKASESGTYLAEINNGN</sequence>
<dbReference type="SUPFAM" id="SSF48452">
    <property type="entry name" value="TPR-like"/>
    <property type="match status" value="2"/>
</dbReference>
<keyword evidence="5" id="KW-0472">Membrane</keyword>
<keyword evidence="2 3" id="KW-0802">TPR repeat</keyword>
<dbReference type="RefSeq" id="WP_031388988.1">
    <property type="nucleotide sequence ID" value="NZ_JPNB01000001.1"/>
</dbReference>
<feature type="coiled-coil region" evidence="4">
    <location>
        <begin position="282"/>
        <end position="316"/>
    </location>
</feature>
<dbReference type="InterPro" id="IPR011990">
    <property type="entry name" value="TPR-like_helical_dom_sf"/>
</dbReference>
<feature type="repeat" description="TPR" evidence="3">
    <location>
        <begin position="157"/>
        <end position="190"/>
    </location>
</feature>
<keyword evidence="5" id="KW-1133">Transmembrane helix</keyword>
<keyword evidence="5" id="KW-0812">Transmembrane</keyword>
<feature type="repeat" description="TPR" evidence="3">
    <location>
        <begin position="420"/>
        <end position="453"/>
    </location>
</feature>
<keyword evidence="7" id="KW-1185">Reference proteome</keyword>
<dbReference type="Pfam" id="PF14559">
    <property type="entry name" value="TPR_19"/>
    <property type="match status" value="1"/>
</dbReference>
<dbReference type="EMBL" id="SLUO01000002">
    <property type="protein sequence ID" value="TCL60474.1"/>
    <property type="molecule type" value="Genomic_DNA"/>
</dbReference>
<proteinExistence type="predicted"/>
<dbReference type="PANTHER" id="PTHR45586:SF1">
    <property type="entry name" value="LIPOPOLYSACCHARIDE ASSEMBLY PROTEIN B"/>
    <property type="match status" value="1"/>
</dbReference>
<dbReference type="InterPro" id="IPR051012">
    <property type="entry name" value="CellSynth/LPSAsmb/PSIAsmb"/>
</dbReference>
<dbReference type="OrthoDB" id="9791784at2"/>
<evidence type="ECO:0000313" key="7">
    <source>
        <dbReference type="Proteomes" id="UP000295718"/>
    </source>
</evidence>
<evidence type="ECO:0000256" key="1">
    <source>
        <dbReference type="ARBA" id="ARBA00022737"/>
    </source>
</evidence>
<dbReference type="Proteomes" id="UP000295718">
    <property type="component" value="Unassembled WGS sequence"/>
</dbReference>
<evidence type="ECO:0000256" key="3">
    <source>
        <dbReference type="PROSITE-ProRule" id="PRU00339"/>
    </source>
</evidence>
<dbReference type="InterPro" id="IPR019734">
    <property type="entry name" value="TPR_rpt"/>
</dbReference>
<keyword evidence="1" id="KW-0677">Repeat</keyword>
<evidence type="ECO:0000256" key="5">
    <source>
        <dbReference type="SAM" id="Phobius"/>
    </source>
</evidence>
<evidence type="ECO:0000256" key="4">
    <source>
        <dbReference type="SAM" id="Coils"/>
    </source>
</evidence>
<comment type="caution">
    <text evidence="6">The sequence shown here is derived from an EMBL/GenBank/DDBJ whole genome shotgun (WGS) entry which is preliminary data.</text>
</comment>
<organism evidence="6 7">
    <name type="scientific">Kineothrix alysoides</name>
    <dbReference type="NCBI Taxonomy" id="1469948"/>
    <lineage>
        <taxon>Bacteria</taxon>
        <taxon>Bacillati</taxon>
        <taxon>Bacillota</taxon>
        <taxon>Clostridia</taxon>
        <taxon>Lachnospirales</taxon>
        <taxon>Lachnospiraceae</taxon>
        <taxon>Kineothrix</taxon>
    </lineage>
</organism>
<dbReference type="PROSITE" id="PS50005">
    <property type="entry name" value="TPR"/>
    <property type="match status" value="2"/>
</dbReference>
<accession>A0A4R1R4R6</accession>
<dbReference type="STRING" id="1469948.GCA_000732725_00207"/>
<reference evidence="6 7" key="1">
    <citation type="submission" date="2019-03" db="EMBL/GenBank/DDBJ databases">
        <title>Genomic Encyclopedia of Type Strains, Phase IV (KMG-IV): sequencing the most valuable type-strain genomes for metagenomic binning, comparative biology and taxonomic classification.</title>
        <authorList>
            <person name="Goeker M."/>
        </authorList>
    </citation>
    <scope>NUCLEOTIDE SEQUENCE [LARGE SCALE GENOMIC DNA]</scope>
    <source>
        <strain evidence="6 7">DSM 100556</strain>
    </source>
</reference>
<dbReference type="Gene3D" id="1.25.40.10">
    <property type="entry name" value="Tetratricopeptide repeat domain"/>
    <property type="match status" value="3"/>
</dbReference>
<gene>
    <name evidence="6" type="ORF">EDD76_102171</name>
</gene>
<evidence type="ECO:0000313" key="6">
    <source>
        <dbReference type="EMBL" id="TCL60474.1"/>
    </source>
</evidence>
<evidence type="ECO:0000256" key="2">
    <source>
        <dbReference type="ARBA" id="ARBA00022803"/>
    </source>
</evidence>
<feature type="transmembrane region" description="Helical" evidence="5">
    <location>
        <begin position="248"/>
        <end position="267"/>
    </location>
</feature>
<dbReference type="SMART" id="SM00028">
    <property type="entry name" value="TPR"/>
    <property type="match status" value="6"/>
</dbReference>
<dbReference type="AlphaFoldDB" id="A0A4R1R4R6"/>